<evidence type="ECO:0000256" key="9">
    <source>
        <dbReference type="ARBA" id="ARBA00022982"/>
    </source>
</evidence>
<keyword evidence="6 16" id="KW-0479">Metal-binding</keyword>
<evidence type="ECO:0000256" key="5">
    <source>
        <dbReference type="ARBA" id="ARBA00022692"/>
    </source>
</evidence>
<evidence type="ECO:0000256" key="6">
    <source>
        <dbReference type="ARBA" id="ARBA00022723"/>
    </source>
</evidence>
<comment type="function">
    <text evidence="15">Catalyzes cyanide-resistant oxygen consumption. May increase respiration when the cytochrome respiratory pathway is restricted, or in response to low temperatures.</text>
</comment>
<evidence type="ECO:0000256" key="7">
    <source>
        <dbReference type="ARBA" id="ARBA00022792"/>
    </source>
</evidence>
<evidence type="ECO:0000256" key="8">
    <source>
        <dbReference type="ARBA" id="ARBA00022946"/>
    </source>
</evidence>
<dbReference type="PANTHER" id="PTHR31803">
    <property type="entry name" value="ALTERNATIVE OXIDASE"/>
    <property type="match status" value="1"/>
</dbReference>
<gene>
    <name evidence="19" type="ORF">L486_00217</name>
</gene>
<keyword evidence="4 16" id="KW-0679">Respiratory chain</keyword>
<dbReference type="InterPro" id="IPR002680">
    <property type="entry name" value="AOX"/>
</dbReference>
<proteinExistence type="inferred from homology"/>
<sequence length="404" mass="45480">MSALTIRSSTTLARSTLLSKPLLCGCYSAYHPIASGSRSFSISARPAIRSDEPKKSSLALRPEIKQREERAEGKIVGGEGKGVEGPHYQDQSTVASDILTNQSTTGAWTLMNPIYTESELDTVKVVGREPVTLADKSVHKLVKFLRKTFDFLTAYKDYKVPESILEQNPIPVAELRVKGLLLSHHKWLFRIILLESIAGVPGMVGGTLRHLRSMRLLRRDGGWIHTLLEEAENERMHLLTFMTIAQPTIFTRALVLAAQGVFYNAFFLTYLFSPKTAHRFVGALEEEAVRTYSHCIDDIEKGLVPEWNDVAAPRIAIDYWRLPSDAKLLDVIRAVRADEATHRFVNHSLANLDQKKDFNPFALVEADAATRGGKWGFTREESAEFAREQQKKLMEVSHQKRIEH</sequence>
<dbReference type="GO" id="GO:0010230">
    <property type="term" value="P:alternative respiration"/>
    <property type="evidence" value="ECO:0007669"/>
    <property type="project" value="TreeGrafter"/>
</dbReference>
<keyword evidence="20" id="KW-1185">Reference proteome</keyword>
<evidence type="ECO:0000313" key="20">
    <source>
        <dbReference type="Proteomes" id="UP000092583"/>
    </source>
</evidence>
<dbReference type="GO" id="GO:0009916">
    <property type="term" value="F:alternative oxidase activity"/>
    <property type="evidence" value="ECO:0007669"/>
    <property type="project" value="UniProtKB-UniRule"/>
</dbReference>
<keyword evidence="3" id="KW-0813">Transport</keyword>
<dbReference type="GO" id="GO:0098803">
    <property type="term" value="C:respiratory chain complex"/>
    <property type="evidence" value="ECO:0007669"/>
    <property type="project" value="UniProtKB-UniRule"/>
</dbReference>
<dbReference type="FunFam" id="1.20.1260.140:FF:000002">
    <property type="entry name" value="Alternative oxidase"/>
    <property type="match status" value="1"/>
</dbReference>
<feature type="transmembrane region" description="Helical" evidence="18">
    <location>
        <begin position="187"/>
        <end position="208"/>
    </location>
</feature>
<dbReference type="EC" id="1.-.-.-" evidence="16"/>
<protein>
    <recommendedName>
        <fullName evidence="16">Alternative oxidase</fullName>
        <ecNumber evidence="16">1.-.-.-</ecNumber>
    </recommendedName>
</protein>
<evidence type="ECO:0000256" key="10">
    <source>
        <dbReference type="ARBA" id="ARBA00022989"/>
    </source>
</evidence>
<evidence type="ECO:0000256" key="18">
    <source>
        <dbReference type="SAM" id="Phobius"/>
    </source>
</evidence>
<evidence type="ECO:0000256" key="15">
    <source>
        <dbReference type="ARBA" id="ARBA00025285"/>
    </source>
</evidence>
<dbReference type="Proteomes" id="UP000092583">
    <property type="component" value="Unassembled WGS sequence"/>
</dbReference>
<accession>A0A1B9IYK3</accession>
<evidence type="ECO:0000256" key="12">
    <source>
        <dbReference type="ARBA" id="ARBA00023004"/>
    </source>
</evidence>
<comment type="cofactor">
    <cofactor evidence="16">
        <name>Fe cation</name>
        <dbReference type="ChEBI" id="CHEBI:24875"/>
    </cofactor>
    <text evidence="16">Binds 2 iron ions per subunit.</text>
</comment>
<evidence type="ECO:0000256" key="3">
    <source>
        <dbReference type="ARBA" id="ARBA00022448"/>
    </source>
</evidence>
<keyword evidence="10 18" id="KW-1133">Transmembrane helix</keyword>
<keyword evidence="12 16" id="KW-0408">Iron</keyword>
<organism evidence="19 20">
    <name type="scientific">Kwoniella mangroviensis CBS 10435</name>
    <dbReference type="NCBI Taxonomy" id="1331196"/>
    <lineage>
        <taxon>Eukaryota</taxon>
        <taxon>Fungi</taxon>
        <taxon>Dikarya</taxon>
        <taxon>Basidiomycota</taxon>
        <taxon>Agaricomycotina</taxon>
        <taxon>Tremellomycetes</taxon>
        <taxon>Tremellales</taxon>
        <taxon>Cryptococcaceae</taxon>
        <taxon>Kwoniella</taxon>
    </lineage>
</organism>
<dbReference type="OrthoDB" id="16906at2759"/>
<evidence type="ECO:0000256" key="2">
    <source>
        <dbReference type="ARBA" id="ARBA00008388"/>
    </source>
</evidence>
<dbReference type="AlphaFoldDB" id="A0A1B9IYK3"/>
<evidence type="ECO:0000256" key="13">
    <source>
        <dbReference type="ARBA" id="ARBA00023128"/>
    </source>
</evidence>
<dbReference type="Pfam" id="PF01786">
    <property type="entry name" value="AOX"/>
    <property type="match status" value="1"/>
</dbReference>
<dbReference type="EMBL" id="KI669459">
    <property type="protein sequence ID" value="OCF60582.1"/>
    <property type="molecule type" value="Genomic_DNA"/>
</dbReference>
<comment type="similarity">
    <text evidence="2 16">Belongs to the alternative oxidase family.</text>
</comment>
<name>A0A1B9IYK3_9TREE</name>
<dbReference type="PANTHER" id="PTHR31803:SF3">
    <property type="entry name" value="ALTERNATIVE OXIDASE"/>
    <property type="match status" value="1"/>
</dbReference>
<feature type="region of interest" description="Disordered" evidence="17">
    <location>
        <begin position="51"/>
        <end position="87"/>
    </location>
</feature>
<comment type="subcellular location">
    <subcellularLocation>
        <location evidence="1">Mitochondrion inner membrane</location>
    </subcellularLocation>
</comment>
<keyword evidence="13" id="KW-0496">Mitochondrion</keyword>
<keyword evidence="7" id="KW-0999">Mitochondrion inner membrane</keyword>
<reference evidence="20" key="2">
    <citation type="submission" date="2013-12" db="EMBL/GenBank/DDBJ databases">
        <title>Evolution of pathogenesis and genome organization in the Tremellales.</title>
        <authorList>
            <person name="Cuomo C."/>
            <person name="Litvintseva A."/>
            <person name="Heitman J."/>
            <person name="Chen Y."/>
            <person name="Sun S."/>
            <person name="Springer D."/>
            <person name="Dromer F."/>
            <person name="Young S."/>
            <person name="Zeng Q."/>
            <person name="Chapman S."/>
            <person name="Gujja S."/>
            <person name="Saif S."/>
            <person name="Birren B."/>
        </authorList>
    </citation>
    <scope>NUCLEOTIDE SEQUENCE [LARGE SCALE GENOMIC DNA]</scope>
    <source>
        <strain evidence="20">CBS 10435</strain>
    </source>
</reference>
<keyword evidence="14 16" id="KW-0472">Membrane</keyword>
<evidence type="ECO:0000256" key="4">
    <source>
        <dbReference type="ARBA" id="ARBA00022660"/>
    </source>
</evidence>
<dbReference type="CDD" id="cd01053">
    <property type="entry name" value="AOX"/>
    <property type="match status" value="1"/>
</dbReference>
<reference evidence="19 20" key="1">
    <citation type="submission" date="2013-07" db="EMBL/GenBank/DDBJ databases">
        <title>The Genome Sequence of Kwoniella mangroviensis CBS10435.</title>
        <authorList>
            <consortium name="The Broad Institute Genome Sequencing Platform"/>
            <person name="Cuomo C."/>
            <person name="Litvintseva A."/>
            <person name="Chen Y."/>
            <person name="Heitman J."/>
            <person name="Sun S."/>
            <person name="Springer D."/>
            <person name="Dromer F."/>
            <person name="Young S.K."/>
            <person name="Zeng Q."/>
            <person name="Gargeya S."/>
            <person name="Fitzgerald M."/>
            <person name="Abouelleil A."/>
            <person name="Alvarado L."/>
            <person name="Berlin A.M."/>
            <person name="Chapman S.B."/>
            <person name="Dewar J."/>
            <person name="Goldberg J."/>
            <person name="Griggs A."/>
            <person name="Gujja S."/>
            <person name="Hansen M."/>
            <person name="Howarth C."/>
            <person name="Imamovic A."/>
            <person name="Larimer J."/>
            <person name="McCowan C."/>
            <person name="Murphy C."/>
            <person name="Pearson M."/>
            <person name="Priest M."/>
            <person name="Roberts A."/>
            <person name="Saif S."/>
            <person name="Shea T."/>
            <person name="Sykes S."/>
            <person name="Wortman J."/>
            <person name="Nusbaum C."/>
            <person name="Birren B."/>
        </authorList>
    </citation>
    <scope>NUCLEOTIDE SEQUENCE [LARGE SCALE GENOMIC DNA]</scope>
    <source>
        <strain evidence="19 20">CBS 10435</strain>
    </source>
</reference>
<dbReference type="GO" id="GO:0046872">
    <property type="term" value="F:metal ion binding"/>
    <property type="evidence" value="ECO:0007669"/>
    <property type="project" value="UniProtKB-UniRule"/>
</dbReference>
<evidence type="ECO:0000256" key="11">
    <source>
        <dbReference type="ARBA" id="ARBA00023002"/>
    </source>
</evidence>
<dbReference type="GO" id="GO:0005743">
    <property type="term" value="C:mitochondrial inner membrane"/>
    <property type="evidence" value="ECO:0007669"/>
    <property type="project" value="UniProtKB-SubCell"/>
</dbReference>
<feature type="transmembrane region" description="Helical" evidence="18">
    <location>
        <begin position="249"/>
        <end position="272"/>
    </location>
</feature>
<dbReference type="Gene3D" id="1.20.1260.140">
    <property type="entry name" value="Alternative oxidase"/>
    <property type="match status" value="1"/>
</dbReference>
<evidence type="ECO:0000256" key="1">
    <source>
        <dbReference type="ARBA" id="ARBA00004273"/>
    </source>
</evidence>
<feature type="compositionally biased region" description="Basic and acidic residues" evidence="17">
    <location>
        <begin position="62"/>
        <end position="73"/>
    </location>
</feature>
<keyword evidence="8" id="KW-0809">Transit peptide</keyword>
<keyword evidence="11 16" id="KW-0560">Oxidoreductase</keyword>
<evidence type="ECO:0000256" key="16">
    <source>
        <dbReference type="RuleBase" id="RU003779"/>
    </source>
</evidence>
<dbReference type="InterPro" id="IPR038659">
    <property type="entry name" value="AOX_sf"/>
</dbReference>
<evidence type="ECO:0000313" key="19">
    <source>
        <dbReference type="EMBL" id="OCF60582.1"/>
    </source>
</evidence>
<keyword evidence="5 16" id="KW-0812">Transmembrane</keyword>
<dbReference type="STRING" id="1331196.A0A1B9IYK3"/>
<evidence type="ECO:0000256" key="14">
    <source>
        <dbReference type="ARBA" id="ARBA00023136"/>
    </source>
</evidence>
<evidence type="ECO:0000256" key="17">
    <source>
        <dbReference type="SAM" id="MobiDB-lite"/>
    </source>
</evidence>
<keyword evidence="9 16" id="KW-0249">Electron transport</keyword>